<dbReference type="OrthoDB" id="9806939at2"/>
<dbReference type="AlphaFoldDB" id="A0A1T2KUW3"/>
<name>A0A1T2KUW3_9GAMM</name>
<evidence type="ECO:0000256" key="2">
    <source>
        <dbReference type="SAM" id="SignalP"/>
    </source>
</evidence>
<dbReference type="GO" id="GO:0015562">
    <property type="term" value="F:efflux transmembrane transporter activity"/>
    <property type="evidence" value="ECO:0007669"/>
    <property type="project" value="TreeGrafter"/>
</dbReference>
<sequence length="151" mass="16626">MRPVMRLLMPIIITGLLINSQAVTAEATIHASTAPLKELMFFPRFSAPATTVSLNDSRISAETSGRIEQINVKVGDDVEAGTLLATLDCSDNTIRHKQAEAALESAKARHDLARKQILRTRSLRKERNISEELYNRPEHQQGRPAGPDGCP</sequence>
<gene>
    <name evidence="3" type="ORF">BOW51_06730</name>
</gene>
<dbReference type="Gene3D" id="1.10.287.470">
    <property type="entry name" value="Helix hairpin bin"/>
    <property type="match status" value="1"/>
</dbReference>
<dbReference type="EMBL" id="MPRJ01000036">
    <property type="protein sequence ID" value="OOZ36506.1"/>
    <property type="molecule type" value="Genomic_DNA"/>
</dbReference>
<evidence type="ECO:0000313" key="4">
    <source>
        <dbReference type="Proteomes" id="UP000190896"/>
    </source>
</evidence>
<protein>
    <submittedName>
        <fullName evidence="3">Uncharacterized protein</fullName>
    </submittedName>
</protein>
<accession>A0A1T2KUW3</accession>
<keyword evidence="4" id="KW-1185">Reference proteome</keyword>
<comment type="caution">
    <text evidence="3">The sequence shown here is derived from an EMBL/GenBank/DDBJ whole genome shotgun (WGS) entry which is preliminary data.</text>
</comment>
<feature type="region of interest" description="Disordered" evidence="1">
    <location>
        <begin position="128"/>
        <end position="151"/>
    </location>
</feature>
<feature type="compositionally biased region" description="Basic and acidic residues" evidence="1">
    <location>
        <begin position="128"/>
        <end position="141"/>
    </location>
</feature>
<dbReference type="SUPFAM" id="SSF111369">
    <property type="entry name" value="HlyD-like secretion proteins"/>
    <property type="match status" value="1"/>
</dbReference>
<organism evidence="3 4">
    <name type="scientific">Solemya velesiana gill symbiont</name>
    <dbReference type="NCBI Taxonomy" id="1918948"/>
    <lineage>
        <taxon>Bacteria</taxon>
        <taxon>Pseudomonadati</taxon>
        <taxon>Pseudomonadota</taxon>
        <taxon>Gammaproteobacteria</taxon>
        <taxon>sulfur-oxidizing symbionts</taxon>
    </lineage>
</organism>
<keyword evidence="2" id="KW-0732">Signal</keyword>
<proteinExistence type="predicted"/>
<reference evidence="3 4" key="1">
    <citation type="submission" date="2016-11" db="EMBL/GenBank/DDBJ databases">
        <title>Mixed transmission modes and dynamic genome evolution in an obligate animal-bacterial symbiosis.</title>
        <authorList>
            <person name="Russell S.L."/>
            <person name="Corbett-Detig R.B."/>
            <person name="Cavanaugh C.M."/>
        </authorList>
    </citation>
    <scope>NUCLEOTIDE SEQUENCE [LARGE SCALE GENOMIC DNA]</scope>
    <source>
        <strain evidence="3">Se-Cadez</strain>
    </source>
</reference>
<dbReference type="Proteomes" id="UP000190896">
    <property type="component" value="Unassembled WGS sequence"/>
</dbReference>
<dbReference type="PANTHER" id="PTHR30469">
    <property type="entry name" value="MULTIDRUG RESISTANCE PROTEIN MDTA"/>
    <property type="match status" value="1"/>
</dbReference>
<dbReference type="RefSeq" id="WP_078487018.1">
    <property type="nucleotide sequence ID" value="NZ_MPRJ01000036.1"/>
</dbReference>
<evidence type="ECO:0000256" key="1">
    <source>
        <dbReference type="SAM" id="MobiDB-lite"/>
    </source>
</evidence>
<feature type="signal peptide" evidence="2">
    <location>
        <begin position="1"/>
        <end position="25"/>
    </location>
</feature>
<feature type="chain" id="PRO_5013182258" evidence="2">
    <location>
        <begin position="26"/>
        <end position="151"/>
    </location>
</feature>
<dbReference type="Gene3D" id="2.40.50.100">
    <property type="match status" value="1"/>
</dbReference>
<evidence type="ECO:0000313" key="3">
    <source>
        <dbReference type="EMBL" id="OOZ36506.1"/>
    </source>
</evidence>
<dbReference type="GO" id="GO:1990281">
    <property type="term" value="C:efflux pump complex"/>
    <property type="evidence" value="ECO:0007669"/>
    <property type="project" value="TreeGrafter"/>
</dbReference>